<dbReference type="GO" id="GO:0030163">
    <property type="term" value="P:protein catabolic process"/>
    <property type="evidence" value="ECO:0007669"/>
    <property type="project" value="UniProtKB-ARBA"/>
</dbReference>
<evidence type="ECO:0000313" key="4">
    <source>
        <dbReference type="Proteomes" id="UP001497382"/>
    </source>
</evidence>
<dbReference type="Pfam" id="PF00651">
    <property type="entry name" value="BTB"/>
    <property type="match status" value="1"/>
</dbReference>
<dbReference type="CDD" id="cd18186">
    <property type="entry name" value="BTB_POZ_ZBTB_KLHL-like"/>
    <property type="match status" value="1"/>
</dbReference>
<dbReference type="SUPFAM" id="SSF49599">
    <property type="entry name" value="TRAF domain-like"/>
    <property type="match status" value="1"/>
</dbReference>
<feature type="domain" description="MATH" evidence="2">
    <location>
        <begin position="16"/>
        <end position="137"/>
    </location>
</feature>
<proteinExistence type="predicted"/>
<dbReference type="InterPro" id="IPR000210">
    <property type="entry name" value="BTB/POZ_dom"/>
</dbReference>
<dbReference type="AlphaFoldDB" id="A0AAV1ZUB3"/>
<accession>A0AAV1ZUB3</accession>
<dbReference type="InterPro" id="IPR011333">
    <property type="entry name" value="SKP1/BTB/POZ_sf"/>
</dbReference>
<dbReference type="PROSITE" id="PS50097">
    <property type="entry name" value="BTB"/>
    <property type="match status" value="1"/>
</dbReference>
<dbReference type="Gene3D" id="1.25.40.420">
    <property type="match status" value="1"/>
</dbReference>
<evidence type="ECO:0000313" key="3">
    <source>
        <dbReference type="EMBL" id="CAL1275377.1"/>
    </source>
</evidence>
<keyword evidence="4" id="KW-1185">Reference proteome</keyword>
<organism evidence="3 4">
    <name type="scientific">Larinioides sclopetarius</name>
    <dbReference type="NCBI Taxonomy" id="280406"/>
    <lineage>
        <taxon>Eukaryota</taxon>
        <taxon>Metazoa</taxon>
        <taxon>Ecdysozoa</taxon>
        <taxon>Arthropoda</taxon>
        <taxon>Chelicerata</taxon>
        <taxon>Arachnida</taxon>
        <taxon>Araneae</taxon>
        <taxon>Araneomorphae</taxon>
        <taxon>Entelegynae</taxon>
        <taxon>Araneoidea</taxon>
        <taxon>Araneidae</taxon>
        <taxon>Larinioides</taxon>
    </lineage>
</organism>
<dbReference type="Gene3D" id="3.30.710.10">
    <property type="entry name" value="Potassium Channel Kv1.1, Chain A"/>
    <property type="match status" value="1"/>
</dbReference>
<feature type="domain" description="BTB" evidence="1">
    <location>
        <begin position="338"/>
        <end position="405"/>
    </location>
</feature>
<gene>
    <name evidence="3" type="ORF">LARSCL_LOCUS8031</name>
</gene>
<dbReference type="InterPro" id="IPR002083">
    <property type="entry name" value="MATH/TRAF_dom"/>
</dbReference>
<dbReference type="SUPFAM" id="SSF54695">
    <property type="entry name" value="POZ domain"/>
    <property type="match status" value="1"/>
</dbReference>
<dbReference type="SMART" id="SM00225">
    <property type="entry name" value="BTB"/>
    <property type="match status" value="1"/>
</dbReference>
<sequence length="503" mass="57623">MSAMADSRRRVKSISHFTYIWTIENMRAPCNLNSPAFTVQAMDKTKWRLSLKCGISETMELHIFRASEDYGPDSIEIQFELSFLGINGLPLIKQLNSQKFHTSVGCGFNQFAIQSNVFIQRRADFLPRDALTVRCRIWRVGTEISNPDLCFARTLLRADRHSFIWTLREFSTLQRDQKRRLLLNPTSKEGIRLILNLFLREENGEEYVCISIEDSSEKYYSWYSVQIYILGVEGNVVYSKTAFLNINYHVDVITKRKLRSDEASLMPNNVLCLRCEIQGDAKIVCSRVENCKLINSMNLATIGKEMDGVDAFKPETTSIVSSSFTKAMKSLLEEGILSDVSLRAGSESFPVHKCILSAHSPVFKAMFTGDMKEKTSNCVEISDVNGDALRELLLYIYTDTVGDLEWPGATDLYRAADKYELLDLKRRCATFLKSNLSVRSVCTILVLADMHHDQELQKAAENFIMQQDAEFFTSDMWQTFKKENSYLALEIMERIVCSVKRHR</sequence>
<dbReference type="Proteomes" id="UP001497382">
    <property type="component" value="Unassembled WGS sequence"/>
</dbReference>
<name>A0AAV1ZUB3_9ARAC</name>
<dbReference type="Gene3D" id="2.60.210.10">
    <property type="entry name" value="Apoptosis, Tumor Necrosis Factor Receptor Associated Protein 2, Chain A"/>
    <property type="match status" value="1"/>
</dbReference>
<dbReference type="PROSITE" id="PS50144">
    <property type="entry name" value="MATH"/>
    <property type="match status" value="1"/>
</dbReference>
<evidence type="ECO:0000259" key="2">
    <source>
        <dbReference type="PROSITE" id="PS50144"/>
    </source>
</evidence>
<dbReference type="InterPro" id="IPR008974">
    <property type="entry name" value="TRAF-like"/>
</dbReference>
<evidence type="ECO:0000259" key="1">
    <source>
        <dbReference type="PROSITE" id="PS50097"/>
    </source>
</evidence>
<dbReference type="PANTHER" id="PTHR24413">
    <property type="entry name" value="SPECKLE-TYPE POZ PROTEIN"/>
    <property type="match status" value="1"/>
</dbReference>
<reference evidence="3 4" key="1">
    <citation type="submission" date="2024-04" db="EMBL/GenBank/DDBJ databases">
        <authorList>
            <person name="Rising A."/>
            <person name="Reimegard J."/>
            <person name="Sonavane S."/>
            <person name="Akerstrom W."/>
            <person name="Nylinder S."/>
            <person name="Hedman E."/>
            <person name="Kallberg Y."/>
        </authorList>
    </citation>
    <scope>NUCLEOTIDE SEQUENCE [LARGE SCALE GENOMIC DNA]</scope>
</reference>
<protein>
    <recommendedName>
        <fullName evidence="5">Speckle-type POZ protein</fullName>
    </recommendedName>
</protein>
<comment type="caution">
    <text evidence="3">The sequence shown here is derived from an EMBL/GenBank/DDBJ whole genome shotgun (WGS) entry which is preliminary data.</text>
</comment>
<dbReference type="CDD" id="cd00121">
    <property type="entry name" value="MATH"/>
    <property type="match status" value="1"/>
</dbReference>
<dbReference type="EMBL" id="CAXIEN010000084">
    <property type="protein sequence ID" value="CAL1275377.1"/>
    <property type="molecule type" value="Genomic_DNA"/>
</dbReference>
<evidence type="ECO:0008006" key="5">
    <source>
        <dbReference type="Google" id="ProtNLM"/>
    </source>
</evidence>